<evidence type="ECO:0000313" key="1">
    <source>
        <dbReference type="EMBL" id="MDE4908754.1"/>
    </source>
</evidence>
<gene>
    <name evidence="1" type="ORF">L0665_09060</name>
</gene>
<dbReference type="EMBL" id="JAKELO010000002">
    <property type="protein sequence ID" value="MDE4908754.1"/>
    <property type="molecule type" value="Genomic_DNA"/>
</dbReference>
<keyword evidence="2" id="KW-1185">Reference proteome</keyword>
<dbReference type="Proteomes" id="UP001143747">
    <property type="component" value="Unassembled WGS sequence"/>
</dbReference>
<name>A0A9Q4PWK9_9EURY</name>
<accession>A0A9Q4PWK9</accession>
<dbReference type="RefSeq" id="WP_274925367.1">
    <property type="nucleotide sequence ID" value="NZ_JAKELO010000002.1"/>
</dbReference>
<proteinExistence type="predicted"/>
<dbReference type="AlphaFoldDB" id="A0A9Q4PWK9"/>
<reference evidence="1" key="1">
    <citation type="submission" date="2022-01" db="EMBL/GenBank/DDBJ databases">
        <title>Draft genome of Methanogenium marinum DSM 15558.</title>
        <authorList>
            <person name="Chen S.-C."/>
            <person name="You Y.-T."/>
        </authorList>
    </citation>
    <scope>NUCLEOTIDE SEQUENCE</scope>
    <source>
        <strain evidence="1">DSM 15558</strain>
    </source>
</reference>
<evidence type="ECO:0000313" key="2">
    <source>
        <dbReference type="Proteomes" id="UP001143747"/>
    </source>
</evidence>
<sequence>MHTKTANIAKLNNGQIALYIPKYETIIDRYTENTGTLHTLHGSYSNPDLASDGSGCACDPCTIAKRSRNPSMRSPIADSGHISQNYLYKPDYKAVQSYTNMQRTTGNRITPRTDGIFFGTATNQRQFDGTISGLKTYGRTLTDDEISAHAATGHP</sequence>
<comment type="caution">
    <text evidence="1">The sequence shown here is derived from an EMBL/GenBank/DDBJ whole genome shotgun (WGS) entry which is preliminary data.</text>
</comment>
<organism evidence="1 2">
    <name type="scientific">Methanogenium marinum</name>
    <dbReference type="NCBI Taxonomy" id="348610"/>
    <lineage>
        <taxon>Archaea</taxon>
        <taxon>Methanobacteriati</taxon>
        <taxon>Methanobacteriota</taxon>
        <taxon>Stenosarchaea group</taxon>
        <taxon>Methanomicrobia</taxon>
        <taxon>Methanomicrobiales</taxon>
        <taxon>Methanomicrobiaceae</taxon>
        <taxon>Methanogenium</taxon>
    </lineage>
</organism>
<protein>
    <submittedName>
        <fullName evidence="1">Uncharacterized protein</fullName>
    </submittedName>
</protein>